<dbReference type="PANTHER" id="PTHR12962:SF1">
    <property type="entry name" value="COLD SHOCK DOMAIN-CONTAINING PROTEIN CG9705"/>
    <property type="match status" value="1"/>
</dbReference>
<evidence type="ECO:0000256" key="1">
    <source>
        <dbReference type="ARBA" id="ARBA00022553"/>
    </source>
</evidence>
<dbReference type="Proteomes" id="UP000554286">
    <property type="component" value="Unassembled WGS sequence"/>
</dbReference>
<dbReference type="GO" id="GO:0005829">
    <property type="term" value="C:cytosol"/>
    <property type="evidence" value="ECO:0007669"/>
    <property type="project" value="UniProtKB-ARBA"/>
</dbReference>
<keyword evidence="2" id="KW-1133">Transmembrane helix</keyword>
<gene>
    <name evidence="4" type="ORF">GGD89_000761</name>
</gene>
<dbReference type="PROSITE" id="PS51857">
    <property type="entry name" value="CSD_2"/>
    <property type="match status" value="1"/>
</dbReference>
<evidence type="ECO:0000313" key="4">
    <source>
        <dbReference type="EMBL" id="MBB4265146.1"/>
    </source>
</evidence>
<feature type="transmembrane region" description="Helical" evidence="2">
    <location>
        <begin position="80"/>
        <end position="100"/>
    </location>
</feature>
<dbReference type="GO" id="GO:0043488">
    <property type="term" value="P:regulation of mRNA stability"/>
    <property type="evidence" value="ECO:0007669"/>
    <property type="project" value="TreeGrafter"/>
</dbReference>
<dbReference type="RefSeq" id="WP_184042776.1">
    <property type="nucleotide sequence ID" value="NZ_JACIGK010000004.1"/>
</dbReference>
<dbReference type="PANTHER" id="PTHR12962">
    <property type="entry name" value="CALCIUM-REGULATED HEAT STABLE PROTEIN CRHSP-24-RELATED"/>
    <property type="match status" value="1"/>
</dbReference>
<dbReference type="InterPro" id="IPR010718">
    <property type="entry name" value="DUF1294"/>
</dbReference>
<sequence>MRTFGTITTWKDPQGFGFITPQGGGESVFVHVNAFNERSRRPAKGDVITFDLTTDGRDRTRAANVEFFSARQTPRVPSGVVRLAMIFVTLFSAVLVFLAITGAVPVMVPLTYAIASVATFAVYARDKEAARVNGWRIKESKLHGLSLLGGWPGALMGQTALRHKIRKPAFVVVFWLTVVMNCLGLAAVAWLSGMLWPTTG</sequence>
<evidence type="ECO:0000313" key="5">
    <source>
        <dbReference type="Proteomes" id="UP000554286"/>
    </source>
</evidence>
<protein>
    <submittedName>
        <fullName evidence="4">Uncharacterized membrane protein YsdA (DUF1294 family)/cold shock CspA family protein</fullName>
    </submittedName>
</protein>
<feature type="domain" description="CSD" evidence="3">
    <location>
        <begin position="2"/>
        <end position="67"/>
    </location>
</feature>
<reference evidence="4 5" key="1">
    <citation type="submission" date="2020-08" db="EMBL/GenBank/DDBJ databases">
        <title>Genome sequencing of Purple Non-Sulfur Bacteria from various extreme environments.</title>
        <authorList>
            <person name="Mayer M."/>
        </authorList>
    </citation>
    <scope>NUCLEOTIDE SEQUENCE [LARGE SCALE GENOMIC DNA]</scope>
    <source>
        <strain evidence="4 5">JA131</strain>
    </source>
</reference>
<dbReference type="InterPro" id="IPR052069">
    <property type="entry name" value="Ca-reg_mRNA-binding_domain"/>
</dbReference>
<dbReference type="GO" id="GO:0003730">
    <property type="term" value="F:mRNA 3'-UTR binding"/>
    <property type="evidence" value="ECO:0007669"/>
    <property type="project" value="TreeGrafter"/>
</dbReference>
<dbReference type="InterPro" id="IPR012340">
    <property type="entry name" value="NA-bd_OB-fold"/>
</dbReference>
<evidence type="ECO:0000259" key="3">
    <source>
        <dbReference type="PROSITE" id="PS51857"/>
    </source>
</evidence>
<dbReference type="Pfam" id="PF06961">
    <property type="entry name" value="DUF1294"/>
    <property type="match status" value="1"/>
</dbReference>
<feature type="transmembrane region" description="Helical" evidence="2">
    <location>
        <begin position="169"/>
        <end position="191"/>
    </location>
</feature>
<organism evidence="4 5">
    <name type="scientific">Roseospira visakhapatnamensis</name>
    <dbReference type="NCBI Taxonomy" id="390880"/>
    <lineage>
        <taxon>Bacteria</taxon>
        <taxon>Pseudomonadati</taxon>
        <taxon>Pseudomonadota</taxon>
        <taxon>Alphaproteobacteria</taxon>
        <taxon>Rhodospirillales</taxon>
        <taxon>Rhodospirillaceae</taxon>
        <taxon>Roseospira</taxon>
    </lineage>
</organism>
<dbReference type="CDD" id="cd04458">
    <property type="entry name" value="CSP_CDS"/>
    <property type="match status" value="1"/>
</dbReference>
<keyword evidence="2" id="KW-0472">Membrane</keyword>
<comment type="caution">
    <text evidence="4">The sequence shown here is derived from an EMBL/GenBank/DDBJ whole genome shotgun (WGS) entry which is preliminary data.</text>
</comment>
<dbReference type="SUPFAM" id="SSF50249">
    <property type="entry name" value="Nucleic acid-binding proteins"/>
    <property type="match status" value="1"/>
</dbReference>
<keyword evidence="5" id="KW-1185">Reference proteome</keyword>
<keyword evidence="2" id="KW-0812">Transmembrane</keyword>
<dbReference type="AlphaFoldDB" id="A0A7W6W963"/>
<proteinExistence type="predicted"/>
<dbReference type="Gene3D" id="2.40.50.140">
    <property type="entry name" value="Nucleic acid-binding proteins"/>
    <property type="match status" value="1"/>
</dbReference>
<feature type="transmembrane region" description="Helical" evidence="2">
    <location>
        <begin position="106"/>
        <end position="124"/>
    </location>
</feature>
<dbReference type="EMBL" id="JACIGK010000004">
    <property type="protein sequence ID" value="MBB4265146.1"/>
    <property type="molecule type" value="Genomic_DNA"/>
</dbReference>
<evidence type="ECO:0000256" key="2">
    <source>
        <dbReference type="SAM" id="Phobius"/>
    </source>
</evidence>
<dbReference type="InterPro" id="IPR011129">
    <property type="entry name" value="CSD"/>
</dbReference>
<dbReference type="SMART" id="SM00357">
    <property type="entry name" value="CSP"/>
    <property type="match status" value="1"/>
</dbReference>
<keyword evidence="1" id="KW-0597">Phosphoprotein</keyword>
<dbReference type="Pfam" id="PF00313">
    <property type="entry name" value="CSD"/>
    <property type="match status" value="1"/>
</dbReference>
<name>A0A7W6W963_9PROT</name>
<accession>A0A7W6W963</accession>
<dbReference type="InterPro" id="IPR002059">
    <property type="entry name" value="CSP_DNA-bd"/>
</dbReference>